<reference evidence="3 4" key="1">
    <citation type="submission" date="2022-08" db="EMBL/GenBank/DDBJ databases">
        <title>Reclassification of Massilia species as members of the genera Telluria, Duganella, Pseudoduganella, Mokoshia gen. nov. and Zemynaea gen. nov. using orthogonal and non-orthogonal genome-based approaches.</title>
        <authorList>
            <person name="Bowman J.P."/>
        </authorList>
    </citation>
    <scope>NUCLEOTIDE SEQUENCE [LARGE SCALE GENOMIC DNA]</scope>
    <source>
        <strain evidence="3 4">JCM 31605</strain>
    </source>
</reference>
<dbReference type="InterPro" id="IPR032030">
    <property type="entry name" value="YscD_cytoplasmic_dom"/>
</dbReference>
<feature type="transmembrane region" description="Helical" evidence="1">
    <location>
        <begin position="118"/>
        <end position="138"/>
    </location>
</feature>
<name>A0ABT2D7Y9_9BURK</name>
<dbReference type="InterPro" id="IPR008984">
    <property type="entry name" value="SMAD_FHA_dom_sf"/>
</dbReference>
<dbReference type="Proteomes" id="UP001206126">
    <property type="component" value="Unassembled WGS sequence"/>
</dbReference>
<dbReference type="Gene3D" id="2.60.200.20">
    <property type="match status" value="1"/>
</dbReference>
<evidence type="ECO:0000313" key="3">
    <source>
        <dbReference type="EMBL" id="MCS0806944.1"/>
    </source>
</evidence>
<accession>A0ABT2D7Y9</accession>
<feature type="domain" description="FHA" evidence="2">
    <location>
        <begin position="27"/>
        <end position="77"/>
    </location>
</feature>
<organism evidence="3 4">
    <name type="scientific">Massilia agilis</name>
    <dbReference type="NCBI Taxonomy" id="1811226"/>
    <lineage>
        <taxon>Bacteria</taxon>
        <taxon>Pseudomonadati</taxon>
        <taxon>Pseudomonadota</taxon>
        <taxon>Betaproteobacteria</taxon>
        <taxon>Burkholderiales</taxon>
        <taxon>Oxalobacteraceae</taxon>
        <taxon>Telluria group</taxon>
        <taxon>Massilia</taxon>
    </lineage>
</organism>
<protein>
    <submittedName>
        <fullName evidence="3">FHA domain-containing protein</fullName>
    </submittedName>
</protein>
<gene>
    <name evidence="3" type="ORF">NX774_03305</name>
</gene>
<keyword evidence="1" id="KW-1133">Transmembrane helix</keyword>
<dbReference type="InterPro" id="IPR000253">
    <property type="entry name" value="FHA_dom"/>
</dbReference>
<keyword evidence="4" id="KW-1185">Reference proteome</keyword>
<dbReference type="CDD" id="cd00060">
    <property type="entry name" value="FHA"/>
    <property type="match status" value="1"/>
</dbReference>
<feature type="transmembrane region" description="Helical" evidence="1">
    <location>
        <begin position="150"/>
        <end position="171"/>
    </location>
</feature>
<dbReference type="EMBL" id="JANUHB010000001">
    <property type="protein sequence ID" value="MCS0806944.1"/>
    <property type="molecule type" value="Genomic_DNA"/>
</dbReference>
<proteinExistence type="predicted"/>
<comment type="caution">
    <text evidence="3">The sequence shown here is derived from an EMBL/GenBank/DDBJ whole genome shotgun (WGS) entry which is preliminary data.</text>
</comment>
<keyword evidence="1" id="KW-0472">Membrane</keyword>
<feature type="transmembrane region" description="Helical" evidence="1">
    <location>
        <begin position="221"/>
        <end position="238"/>
    </location>
</feature>
<dbReference type="SUPFAM" id="SSF49879">
    <property type="entry name" value="SMAD/FHA domain"/>
    <property type="match status" value="1"/>
</dbReference>
<dbReference type="SMART" id="SM00240">
    <property type="entry name" value="FHA"/>
    <property type="match status" value="1"/>
</dbReference>
<feature type="transmembrane region" description="Helical" evidence="1">
    <location>
        <begin position="183"/>
        <end position="201"/>
    </location>
</feature>
<dbReference type="Pfam" id="PF16697">
    <property type="entry name" value="Yop-YscD_cpl"/>
    <property type="match status" value="1"/>
</dbReference>
<evidence type="ECO:0000256" key="1">
    <source>
        <dbReference type="SAM" id="Phobius"/>
    </source>
</evidence>
<evidence type="ECO:0000313" key="4">
    <source>
        <dbReference type="Proteomes" id="UP001206126"/>
    </source>
</evidence>
<evidence type="ECO:0000259" key="2">
    <source>
        <dbReference type="PROSITE" id="PS50006"/>
    </source>
</evidence>
<keyword evidence="1" id="KW-0812">Transmembrane</keyword>
<sequence>MKGPWFVETLAVNGDVLHRHQLAQLPIRLGRGYDNDVILDDAHVAPQHAVVELGAAGAPVLRDLGSRNGVVHKGRRSQSVLLDGDTVVRLGHTSLRVRPADHPVAPELLDRTMHRWEGALPGFAGVLLVGAVSLFLMWLADTQSFELIRYLQAVAYGLGAALLWSGMWAFANRLFGRHARLGRHLFIFGCGAAALTLYRLGTSALGYAWSLEPLTRYGSHVAIALVAGMVWFHLATVRPQRTRRFGFICVALGLLGSGLAFIANEQRSGRLGDELYMSVLMPPELRASRDHSVDEFMGQVGAMKARLDVERASKDKDEGDG</sequence>
<dbReference type="RefSeq" id="WP_258820711.1">
    <property type="nucleotide sequence ID" value="NZ_JANUHB010000001.1"/>
</dbReference>
<feature type="transmembrane region" description="Helical" evidence="1">
    <location>
        <begin position="245"/>
        <end position="263"/>
    </location>
</feature>
<dbReference type="PROSITE" id="PS50006">
    <property type="entry name" value="FHA_DOMAIN"/>
    <property type="match status" value="1"/>
</dbReference>